<dbReference type="RefSeq" id="WP_229685350.1">
    <property type="nucleotide sequence ID" value="NZ_BMNW01000006.1"/>
</dbReference>
<reference evidence="2" key="1">
    <citation type="journal article" date="2019" name="Int. J. Syst. Evol. Microbiol.">
        <title>The Global Catalogue of Microorganisms (GCM) 10K type strain sequencing project: providing services to taxonomists for standard genome sequencing and annotation.</title>
        <authorList>
            <consortium name="The Broad Institute Genomics Platform"/>
            <consortium name="The Broad Institute Genome Sequencing Center for Infectious Disease"/>
            <person name="Wu L."/>
            <person name="Ma J."/>
        </authorList>
    </citation>
    <scope>NUCLEOTIDE SEQUENCE [LARGE SCALE GENOMIC DNA]</scope>
    <source>
        <strain evidence="2">JCM 13501</strain>
    </source>
</reference>
<organism evidence="1 2">
    <name type="scientific">Pseudomonas asuensis</name>
    <dbReference type="NCBI Taxonomy" id="1825787"/>
    <lineage>
        <taxon>Bacteria</taxon>
        <taxon>Pseudomonadati</taxon>
        <taxon>Pseudomonadota</taxon>
        <taxon>Gammaproteobacteria</taxon>
        <taxon>Pseudomonadales</taxon>
        <taxon>Pseudomonadaceae</taxon>
        <taxon>Pseudomonas</taxon>
    </lineage>
</organism>
<evidence type="ECO:0000313" key="2">
    <source>
        <dbReference type="Proteomes" id="UP000616499"/>
    </source>
</evidence>
<dbReference type="PANTHER" id="PTHR47469:SF2">
    <property type="entry name" value="OS06G0597600 PROTEIN"/>
    <property type="match status" value="1"/>
</dbReference>
<dbReference type="PANTHER" id="PTHR47469">
    <property type="entry name" value="MONOOXYGENASE-LIKE"/>
    <property type="match status" value="1"/>
</dbReference>
<accession>A0ABQ2GXE2</accession>
<evidence type="ECO:0000313" key="1">
    <source>
        <dbReference type="EMBL" id="GGM16317.1"/>
    </source>
</evidence>
<dbReference type="SUPFAM" id="SSF51905">
    <property type="entry name" value="FAD/NAD(P)-binding domain"/>
    <property type="match status" value="1"/>
</dbReference>
<dbReference type="Gene3D" id="3.50.50.60">
    <property type="entry name" value="FAD/NAD(P)-binding domain"/>
    <property type="match status" value="1"/>
</dbReference>
<name>A0ABQ2GXE2_9PSED</name>
<gene>
    <name evidence="1" type="ORF">GCM10009425_29080</name>
</gene>
<keyword evidence="2" id="KW-1185">Reference proteome</keyword>
<dbReference type="InterPro" id="IPR036188">
    <property type="entry name" value="FAD/NAD-bd_sf"/>
</dbReference>
<protein>
    <submittedName>
        <fullName evidence="1">Uncharacterized protein</fullName>
    </submittedName>
</protein>
<dbReference type="InterPro" id="IPR053212">
    <property type="entry name" value="DHP_3-monooxygenase"/>
</dbReference>
<proteinExistence type="predicted"/>
<sequence>MQVIRDLIVDEMVVKRVILLGDAAAIPRPHTAASTAKAATNALALSDALRASPPDIDQALKEWQVSQVAFARRLHRDGREIGNHLMFNAASVPLDA</sequence>
<dbReference type="EMBL" id="BMNW01000006">
    <property type="protein sequence ID" value="GGM16317.1"/>
    <property type="molecule type" value="Genomic_DNA"/>
</dbReference>
<comment type="caution">
    <text evidence="1">The sequence shown here is derived from an EMBL/GenBank/DDBJ whole genome shotgun (WGS) entry which is preliminary data.</text>
</comment>
<dbReference type="Proteomes" id="UP000616499">
    <property type="component" value="Unassembled WGS sequence"/>
</dbReference>